<dbReference type="RefSeq" id="WP_135478249.1">
    <property type="nucleotide sequence ID" value="NZ_SIJK02000017.1"/>
</dbReference>
<name>A0ABS4D9Y0_9CHLR</name>
<evidence type="ECO:0008006" key="3">
    <source>
        <dbReference type="Google" id="ProtNLM"/>
    </source>
</evidence>
<accession>A0ABS4D9Y0</accession>
<protein>
    <recommendedName>
        <fullName evidence="3">PLD phosphodiesterase domain-containing protein</fullName>
    </recommendedName>
</protein>
<dbReference type="SUPFAM" id="SSF56024">
    <property type="entry name" value="Phospholipase D/nuclease"/>
    <property type="match status" value="1"/>
</dbReference>
<evidence type="ECO:0000313" key="1">
    <source>
        <dbReference type="EMBL" id="MBP1466247.1"/>
    </source>
</evidence>
<dbReference type="CDD" id="cd09126">
    <property type="entry name" value="PLDc_C_DEXD_like"/>
    <property type="match status" value="1"/>
</dbReference>
<reference evidence="1 2" key="1">
    <citation type="submission" date="2021-03" db="EMBL/GenBank/DDBJ databases">
        <authorList>
            <person name="Grouzdev D.S."/>
        </authorList>
    </citation>
    <scope>NUCLEOTIDE SEQUENCE [LARGE SCALE GENOMIC DNA]</scope>
    <source>
        <strain evidence="1 2">M50-1</strain>
    </source>
</reference>
<dbReference type="Proteomes" id="UP001193081">
    <property type="component" value="Unassembled WGS sequence"/>
</dbReference>
<dbReference type="Gene3D" id="3.30.870.10">
    <property type="entry name" value="Endonuclease Chain A"/>
    <property type="match status" value="1"/>
</dbReference>
<evidence type="ECO:0000313" key="2">
    <source>
        <dbReference type="Proteomes" id="UP001193081"/>
    </source>
</evidence>
<proteinExistence type="predicted"/>
<keyword evidence="2" id="KW-1185">Reference proteome</keyword>
<dbReference type="EMBL" id="SIJK02000017">
    <property type="protein sequence ID" value="MBP1466247.1"/>
    <property type="molecule type" value="Genomic_DNA"/>
</dbReference>
<organism evidence="1 2">
    <name type="scientific">Candidatus Chloroploca mongolica</name>
    <dbReference type="NCBI Taxonomy" id="2528176"/>
    <lineage>
        <taxon>Bacteria</taxon>
        <taxon>Bacillati</taxon>
        <taxon>Chloroflexota</taxon>
        <taxon>Chloroflexia</taxon>
        <taxon>Chloroflexales</taxon>
        <taxon>Chloroflexineae</taxon>
        <taxon>Oscillochloridaceae</taxon>
        <taxon>Candidatus Chloroploca</taxon>
    </lineage>
</organism>
<gene>
    <name evidence="1" type="ORF">EYB53_011070</name>
</gene>
<comment type="caution">
    <text evidence="1">The sequence shown here is derived from an EMBL/GenBank/DDBJ whole genome shotgun (WGS) entry which is preliminary data.</text>
</comment>
<sequence>MECSASDTFAHISIRHYCERDFHARFRADLSCALQHVVVLSPFLSPHRAASYYPVLQVVRQREVMVEVYARPKHEQPDLLLGHYDRVKHRLVELGVAFHERPGMHEKVGVVDGHILWHGSLNILSHNESRESMLRFESAELVADVLANLELQPGALASPEATVRAIAAQPSVSMPECPVCRGAMQPYPDISLWICQQSPACAGSLPMEALAPVPASTQAEQLPIACPVCGEPLQLRRVPSIRIACGSPACAFALDSRISAGILRILRRTATL</sequence>